<evidence type="ECO:0000256" key="1">
    <source>
        <dbReference type="ARBA" id="ARBA00004196"/>
    </source>
</evidence>
<accession>A0ABT4IEG5</accession>
<keyword evidence="3" id="KW-1133">Transmembrane helix</keyword>
<dbReference type="InterPro" id="IPR012332">
    <property type="entry name" value="Autotransporter_pectin_lyase_C"/>
</dbReference>
<keyword evidence="3" id="KW-0812">Transmembrane</keyword>
<dbReference type="InterPro" id="IPR042229">
    <property type="entry name" value="Listeria/Bacterioides_rpt_sf"/>
</dbReference>
<dbReference type="SUPFAM" id="SSF49313">
    <property type="entry name" value="Cadherin-like"/>
    <property type="match status" value="1"/>
</dbReference>
<name>A0ABT4IEG5_9EURY</name>
<dbReference type="InterPro" id="IPR006626">
    <property type="entry name" value="PbH1"/>
</dbReference>
<dbReference type="NCBIfam" id="TIGR02543">
    <property type="entry name" value="List_Bact_rpt"/>
    <property type="match status" value="1"/>
</dbReference>
<gene>
    <name evidence="4" type="ORF">O0S10_00215</name>
</gene>
<comment type="caution">
    <text evidence="4">The sequence shown here is derived from an EMBL/GenBank/DDBJ whole genome shotgun (WGS) entry which is preliminary data.</text>
</comment>
<organism evidence="4 5">
    <name type="scientific">Methanocorpusculum petauri</name>
    <dbReference type="NCBI Taxonomy" id="3002863"/>
    <lineage>
        <taxon>Archaea</taxon>
        <taxon>Methanobacteriati</taxon>
        <taxon>Methanobacteriota</taxon>
        <taxon>Stenosarchaea group</taxon>
        <taxon>Methanomicrobia</taxon>
        <taxon>Methanomicrobiales</taxon>
        <taxon>Methanocorpusculaceae</taxon>
        <taxon>Methanocorpusculum</taxon>
    </lineage>
</organism>
<keyword evidence="3" id="KW-0472">Membrane</keyword>
<evidence type="ECO:0000313" key="5">
    <source>
        <dbReference type="Proteomes" id="UP001141422"/>
    </source>
</evidence>
<dbReference type="InterPro" id="IPR013783">
    <property type="entry name" value="Ig-like_fold"/>
</dbReference>
<keyword evidence="5" id="KW-1185">Reference proteome</keyword>
<dbReference type="EMBL" id="JAPTGB010000001">
    <property type="protein sequence ID" value="MCZ0859647.1"/>
    <property type="molecule type" value="Genomic_DNA"/>
</dbReference>
<dbReference type="Gene3D" id="2.60.40.4270">
    <property type="entry name" value="Listeria-Bacteroides repeat domain"/>
    <property type="match status" value="1"/>
</dbReference>
<dbReference type="InterPro" id="IPR011050">
    <property type="entry name" value="Pectin_lyase_fold/virulence"/>
</dbReference>
<dbReference type="Pfam" id="PF09479">
    <property type="entry name" value="Flg_new"/>
    <property type="match status" value="1"/>
</dbReference>
<evidence type="ECO:0000256" key="2">
    <source>
        <dbReference type="SAM" id="MobiDB-lite"/>
    </source>
</evidence>
<dbReference type="PANTHER" id="PTHR11319">
    <property type="entry name" value="G PROTEIN-COUPLED RECEPTOR-RELATED"/>
    <property type="match status" value="1"/>
</dbReference>
<evidence type="ECO:0000256" key="3">
    <source>
        <dbReference type="SAM" id="Phobius"/>
    </source>
</evidence>
<reference evidence="4" key="1">
    <citation type="submission" date="2022-12" db="EMBL/GenBank/DDBJ databases">
        <title>Isolation and characterisation of novel Methanocorpusculum spp. from native Australian herbivores indicates the genus is ancestrally host-associated.</title>
        <authorList>
            <person name="Volmer J.G."/>
            <person name="Soo R.M."/>
            <person name="Evans P.N."/>
            <person name="Hoedt E.C."/>
            <person name="Astorga Alsina A.L."/>
            <person name="Woodcroft B.J."/>
            <person name="Tyson G.W."/>
            <person name="Hugenholtz P."/>
            <person name="Morrison M."/>
        </authorList>
    </citation>
    <scope>NUCLEOTIDE SEQUENCE</scope>
    <source>
        <strain evidence="4">MG</strain>
    </source>
</reference>
<dbReference type="InterPro" id="IPR013378">
    <property type="entry name" value="InlB-like_B-rpt"/>
</dbReference>
<protein>
    <submittedName>
        <fullName evidence="4">InlB B-repeat-containing protein</fullName>
    </submittedName>
</protein>
<evidence type="ECO:0000313" key="4">
    <source>
        <dbReference type="EMBL" id="MCZ0859647.1"/>
    </source>
</evidence>
<comment type="subcellular location">
    <subcellularLocation>
        <location evidence="1">Cell envelope</location>
    </subcellularLocation>
</comment>
<feature type="region of interest" description="Disordered" evidence="2">
    <location>
        <begin position="702"/>
        <end position="731"/>
    </location>
</feature>
<dbReference type="Proteomes" id="UP001141422">
    <property type="component" value="Unassembled WGS sequence"/>
</dbReference>
<dbReference type="RefSeq" id="WP_268923870.1">
    <property type="nucleotide sequence ID" value="NZ_JAPTGB010000001.1"/>
</dbReference>
<dbReference type="SMART" id="SM00710">
    <property type="entry name" value="PbH1"/>
    <property type="match status" value="9"/>
</dbReference>
<dbReference type="Gene3D" id="2.60.40.10">
    <property type="entry name" value="Immunoglobulins"/>
    <property type="match status" value="1"/>
</dbReference>
<dbReference type="PANTHER" id="PTHR11319:SF35">
    <property type="entry name" value="OUTER MEMBRANE PROTEIN PMPC-RELATED"/>
    <property type="match status" value="1"/>
</dbReference>
<feature type="transmembrane region" description="Helical" evidence="3">
    <location>
        <begin position="849"/>
        <end position="867"/>
    </location>
</feature>
<dbReference type="Gene3D" id="2.160.20.20">
    <property type="match status" value="1"/>
</dbReference>
<proteinExistence type="predicted"/>
<sequence length="871" mass="89309">MKSICVQERVFSALPINSVLRRGMFAAAVLLLFAVVCAVPAAASADDAVVFDGSGDTFDTAEKLAEALGDGNAILSGDSTLKLLKDIKVTGTINITGDMTILSDGITIWRGKNDITLIEVTGGALTLGDGSSKLTIDGQKDTFGTNKESLISIRNGASCTMNAGVTLTNNYAEYGGGVFVNDGSTFEMSGDAKISGNIASYAGGGVYVTGRGTFTMYSGTISDNRAAHGGGVYGNMGSTFTMTSGEISDNKAGYGGGVHVDGGTFTMNGGTISDNRAAHGGGVYGNMGSTFTMTSGEISDNKAGYGGGVHVDGGTFTMNGGTISDNRAAHGGGVYGNMGSTFTMTSGEISDNKADYGGGVRLSQCKFLMSGDVKISNNIAYNDGGGVYMDDDTTFTMSGGVISGNNAKNGGGVCGNEGSTFEMSGDAKISNNTGTQYGGGVHVDGGTFTMNGGEISGNTGYRGGGVYVDGGTFTMTDGEISGNNPDDKGGGVFVNEGTLTMSGGVISGNIASNGGGGVFVNEGTLTMSGSVTIAADNELYIDSSSSFVMVNGTSFTGSATNITGDSKVITNGYLLIKINSTSILTASEIQDKFQLQKSQEYTLTPSDDDKNLIVTALPVKIITESLPAGMVDEPYSQVINATGSSPLTWTYDEPSLPPGLTLEEVEERQYRISGTPTVANTYTFWINVTNGQNSCNETFTLTINDLPEPDPQPQPSVGPSGGSSSGDGNMENAFRVLFDTSGGSFISPATGLSYGDRVTKPADPVKDGSTFTGWYKDAGHTQPWDFADGIPGDMTLYAKWTSTTATTQPTITATTAATGTVTQIPVTAATTTTPAATTATEPRRTLVQTPAPVFGVLAGLLAAGVLLRRKT</sequence>
<dbReference type="InterPro" id="IPR015919">
    <property type="entry name" value="Cadherin-like_sf"/>
</dbReference>
<dbReference type="SUPFAM" id="SSF51126">
    <property type="entry name" value="Pectin lyase-like"/>
    <property type="match status" value="2"/>
</dbReference>